<evidence type="ECO:0000259" key="2">
    <source>
        <dbReference type="Pfam" id="PF06916"/>
    </source>
</evidence>
<proteinExistence type="predicted"/>
<evidence type="ECO:0000313" key="3">
    <source>
        <dbReference type="EMBL" id="KAF2745745.1"/>
    </source>
</evidence>
<feature type="region of interest" description="Disordered" evidence="1">
    <location>
        <begin position="1"/>
        <end position="21"/>
    </location>
</feature>
<protein>
    <recommendedName>
        <fullName evidence="2">DUF1279 domain-containing protein</fullName>
    </recommendedName>
</protein>
<dbReference type="Proteomes" id="UP000799440">
    <property type="component" value="Unassembled WGS sequence"/>
</dbReference>
<dbReference type="AlphaFoldDB" id="A0A6A6V5H9"/>
<feature type="region of interest" description="Disordered" evidence="1">
    <location>
        <begin position="79"/>
        <end position="98"/>
    </location>
</feature>
<dbReference type="InterPro" id="IPR045866">
    <property type="entry name" value="FAM210A/B-like"/>
</dbReference>
<dbReference type="PANTHER" id="PTHR21377:SF0">
    <property type="entry name" value="PROTEIN FAM210B, MITOCHONDRIAL"/>
    <property type="match status" value="1"/>
</dbReference>
<dbReference type="OrthoDB" id="426386at2759"/>
<feature type="compositionally biased region" description="Polar residues" evidence="1">
    <location>
        <begin position="87"/>
        <end position="98"/>
    </location>
</feature>
<dbReference type="Pfam" id="PF06916">
    <property type="entry name" value="FAM210A-B_dom"/>
    <property type="match status" value="1"/>
</dbReference>
<keyword evidence="4" id="KW-1185">Reference proteome</keyword>
<reference evidence="3" key="1">
    <citation type="journal article" date="2020" name="Stud. Mycol.">
        <title>101 Dothideomycetes genomes: a test case for predicting lifestyles and emergence of pathogens.</title>
        <authorList>
            <person name="Haridas S."/>
            <person name="Albert R."/>
            <person name="Binder M."/>
            <person name="Bloem J."/>
            <person name="Labutti K."/>
            <person name="Salamov A."/>
            <person name="Andreopoulos B."/>
            <person name="Baker S."/>
            <person name="Barry K."/>
            <person name="Bills G."/>
            <person name="Bluhm B."/>
            <person name="Cannon C."/>
            <person name="Castanera R."/>
            <person name="Culley D."/>
            <person name="Daum C."/>
            <person name="Ezra D."/>
            <person name="Gonzalez J."/>
            <person name="Henrissat B."/>
            <person name="Kuo A."/>
            <person name="Liang C."/>
            <person name="Lipzen A."/>
            <person name="Lutzoni F."/>
            <person name="Magnuson J."/>
            <person name="Mondo S."/>
            <person name="Nolan M."/>
            <person name="Ohm R."/>
            <person name="Pangilinan J."/>
            <person name="Park H.-J."/>
            <person name="Ramirez L."/>
            <person name="Alfaro M."/>
            <person name="Sun H."/>
            <person name="Tritt A."/>
            <person name="Yoshinaga Y."/>
            <person name="Zwiers L.-H."/>
            <person name="Turgeon B."/>
            <person name="Goodwin S."/>
            <person name="Spatafora J."/>
            <person name="Crous P."/>
            <person name="Grigoriev I."/>
        </authorList>
    </citation>
    <scope>NUCLEOTIDE SEQUENCE</scope>
    <source>
        <strain evidence="3">CBS 119925</strain>
    </source>
</reference>
<dbReference type="EMBL" id="MU006581">
    <property type="protein sequence ID" value="KAF2745745.1"/>
    <property type="molecule type" value="Genomic_DNA"/>
</dbReference>
<accession>A0A6A6V5H9</accession>
<dbReference type="GO" id="GO:0005739">
    <property type="term" value="C:mitochondrion"/>
    <property type="evidence" value="ECO:0007669"/>
    <property type="project" value="TreeGrafter"/>
</dbReference>
<name>A0A6A6V5H9_9PLEO</name>
<evidence type="ECO:0000313" key="4">
    <source>
        <dbReference type="Proteomes" id="UP000799440"/>
    </source>
</evidence>
<gene>
    <name evidence="3" type="ORF">M011DRAFT_469415</name>
</gene>
<organism evidence="3 4">
    <name type="scientific">Sporormia fimetaria CBS 119925</name>
    <dbReference type="NCBI Taxonomy" id="1340428"/>
    <lineage>
        <taxon>Eukaryota</taxon>
        <taxon>Fungi</taxon>
        <taxon>Dikarya</taxon>
        <taxon>Ascomycota</taxon>
        <taxon>Pezizomycotina</taxon>
        <taxon>Dothideomycetes</taxon>
        <taxon>Pleosporomycetidae</taxon>
        <taxon>Pleosporales</taxon>
        <taxon>Sporormiaceae</taxon>
        <taxon>Sporormia</taxon>
    </lineage>
</organism>
<sequence length="258" mass="28606">MRGTRALLHQGALPQTSRTSTSHFQSFFTSHPAPRRFFTPQPALRSFFTSSGPRARPQLSSNSIIRNAFSRRLRFLRRSKSDKAPNNGPTASETQEASLSFSQRMKKLSKEYGWTALSVYMALSVLDFPFCFLAVRALGTDRIGHYEHVVVQWFKNTFGIEKKQVGVPGSGGVAEAVEREELGISDDIEEAQAANQGATASIWTELALAYAIHKSFIFIRVPAAAAITPKVVKALRKRGWDIGKKKPKKPSSNDIPKP</sequence>
<dbReference type="InterPro" id="IPR009688">
    <property type="entry name" value="FAM210A/B-like_dom"/>
</dbReference>
<evidence type="ECO:0000256" key="1">
    <source>
        <dbReference type="SAM" id="MobiDB-lite"/>
    </source>
</evidence>
<dbReference type="PANTHER" id="PTHR21377">
    <property type="entry name" value="PROTEIN FAM210B, MITOCHONDRIAL"/>
    <property type="match status" value="1"/>
</dbReference>
<feature type="domain" description="DUF1279" evidence="2">
    <location>
        <begin position="103"/>
        <end position="229"/>
    </location>
</feature>